<dbReference type="SUPFAM" id="SSF46785">
    <property type="entry name" value="Winged helix' DNA-binding domain"/>
    <property type="match status" value="1"/>
</dbReference>
<feature type="compositionally biased region" description="Low complexity" evidence="2">
    <location>
        <begin position="431"/>
        <end position="441"/>
    </location>
</feature>
<keyword evidence="6" id="KW-1185">Reference proteome</keyword>
<dbReference type="Pfam" id="PF00610">
    <property type="entry name" value="DEP"/>
    <property type="match status" value="1"/>
</dbReference>
<comment type="caution">
    <text evidence="5">The sequence shown here is derived from an EMBL/GenBank/DDBJ whole genome shotgun (WGS) entry which is preliminary data.</text>
</comment>
<dbReference type="PANTHER" id="PTHR45746:SF5">
    <property type="entry name" value="REGULATOR OF G-PROTEIN SIGNALING 7"/>
    <property type="match status" value="1"/>
</dbReference>
<dbReference type="InterPro" id="IPR036284">
    <property type="entry name" value="GGL_sf"/>
</dbReference>
<feature type="region of interest" description="Disordered" evidence="2">
    <location>
        <begin position="421"/>
        <end position="441"/>
    </location>
</feature>
<dbReference type="GO" id="GO:0008277">
    <property type="term" value="P:regulation of G protein-coupled receptor signaling pathway"/>
    <property type="evidence" value="ECO:0007669"/>
    <property type="project" value="InterPro"/>
</dbReference>
<dbReference type="PROSITE" id="PS50132">
    <property type="entry name" value="RGS"/>
    <property type="match status" value="1"/>
</dbReference>
<dbReference type="SMART" id="SM01224">
    <property type="entry name" value="G_gamma"/>
    <property type="match status" value="1"/>
</dbReference>
<dbReference type="GO" id="GO:0005737">
    <property type="term" value="C:cytoplasm"/>
    <property type="evidence" value="ECO:0007669"/>
    <property type="project" value="TreeGrafter"/>
</dbReference>
<dbReference type="InterPro" id="IPR015898">
    <property type="entry name" value="G-protein_gamma-like_dom"/>
</dbReference>
<feature type="compositionally biased region" description="Pro residues" evidence="2">
    <location>
        <begin position="485"/>
        <end position="500"/>
    </location>
</feature>
<feature type="domain" description="RGS" evidence="3">
    <location>
        <begin position="273"/>
        <end position="389"/>
    </location>
</feature>
<dbReference type="InterPro" id="IPR036388">
    <property type="entry name" value="WH-like_DNA-bd_sf"/>
</dbReference>
<dbReference type="SUPFAM" id="SSF48670">
    <property type="entry name" value="Transducin (heterotrimeric G protein), gamma chain"/>
    <property type="match status" value="1"/>
</dbReference>
<dbReference type="Pfam" id="PF00615">
    <property type="entry name" value="RGS"/>
    <property type="match status" value="1"/>
</dbReference>
<dbReference type="GO" id="GO:0009968">
    <property type="term" value="P:negative regulation of signal transduction"/>
    <property type="evidence" value="ECO:0007669"/>
    <property type="project" value="UniProtKB-KW"/>
</dbReference>
<dbReference type="GO" id="GO:0005886">
    <property type="term" value="C:plasma membrane"/>
    <property type="evidence" value="ECO:0007669"/>
    <property type="project" value="TreeGrafter"/>
</dbReference>
<dbReference type="EMBL" id="JTDY01005796">
    <property type="protein sequence ID" value="KOB66615.1"/>
    <property type="molecule type" value="Genomic_DNA"/>
</dbReference>
<feature type="non-terminal residue" evidence="5">
    <location>
        <position position="518"/>
    </location>
</feature>
<dbReference type="PROSITE" id="PS50186">
    <property type="entry name" value="DEP"/>
    <property type="match status" value="1"/>
</dbReference>
<dbReference type="CDD" id="cd04450">
    <property type="entry name" value="DEP_RGS7-like"/>
    <property type="match status" value="1"/>
</dbReference>
<dbReference type="SMART" id="SM00224">
    <property type="entry name" value="GGL"/>
    <property type="match status" value="1"/>
</dbReference>
<dbReference type="GO" id="GO:0043005">
    <property type="term" value="C:neuron projection"/>
    <property type="evidence" value="ECO:0007669"/>
    <property type="project" value="TreeGrafter"/>
</dbReference>
<proteinExistence type="predicted"/>
<dbReference type="PANTHER" id="PTHR45746">
    <property type="entry name" value="LP21163P"/>
    <property type="match status" value="1"/>
</dbReference>
<dbReference type="InterPro" id="IPR016137">
    <property type="entry name" value="RGS"/>
</dbReference>
<gene>
    <name evidence="5" type="ORF">OBRU01_20972</name>
</gene>
<evidence type="ECO:0000259" key="4">
    <source>
        <dbReference type="PROSITE" id="PS50186"/>
    </source>
</evidence>
<dbReference type="SMART" id="SM00049">
    <property type="entry name" value="DEP"/>
    <property type="match status" value="1"/>
</dbReference>
<dbReference type="InterPro" id="IPR000591">
    <property type="entry name" value="DEP_dom"/>
</dbReference>
<dbReference type="STRING" id="104452.A0A0L7KU26"/>
<evidence type="ECO:0000259" key="3">
    <source>
        <dbReference type="PROSITE" id="PS50132"/>
    </source>
</evidence>
<feature type="region of interest" description="Disordered" evidence="2">
    <location>
        <begin position="476"/>
        <end position="518"/>
    </location>
</feature>
<dbReference type="AlphaFoldDB" id="A0A0L7KU26"/>
<feature type="domain" description="DEP" evidence="4">
    <location>
        <begin position="39"/>
        <end position="97"/>
    </location>
</feature>
<dbReference type="Proteomes" id="UP000037510">
    <property type="component" value="Unassembled WGS sequence"/>
</dbReference>
<evidence type="ECO:0000313" key="6">
    <source>
        <dbReference type="Proteomes" id="UP000037510"/>
    </source>
</evidence>
<dbReference type="InterPro" id="IPR036305">
    <property type="entry name" value="RGS_sf"/>
</dbReference>
<dbReference type="InterPro" id="IPR047016">
    <property type="entry name" value="RGS6/7/9/11"/>
</dbReference>
<dbReference type="GO" id="GO:0007186">
    <property type="term" value="P:G protein-coupled receptor signaling pathway"/>
    <property type="evidence" value="ECO:0007669"/>
    <property type="project" value="InterPro"/>
</dbReference>
<organism evidence="5 6">
    <name type="scientific">Operophtera brumata</name>
    <name type="common">Winter moth</name>
    <name type="synonym">Phalaena brumata</name>
    <dbReference type="NCBI Taxonomy" id="104452"/>
    <lineage>
        <taxon>Eukaryota</taxon>
        <taxon>Metazoa</taxon>
        <taxon>Ecdysozoa</taxon>
        <taxon>Arthropoda</taxon>
        <taxon>Hexapoda</taxon>
        <taxon>Insecta</taxon>
        <taxon>Pterygota</taxon>
        <taxon>Neoptera</taxon>
        <taxon>Endopterygota</taxon>
        <taxon>Lepidoptera</taxon>
        <taxon>Glossata</taxon>
        <taxon>Ditrysia</taxon>
        <taxon>Geometroidea</taxon>
        <taxon>Geometridae</taxon>
        <taxon>Larentiinae</taxon>
        <taxon>Operophtera</taxon>
    </lineage>
</organism>
<evidence type="ECO:0000256" key="2">
    <source>
        <dbReference type="SAM" id="MobiDB-lite"/>
    </source>
</evidence>
<sequence>MDLSDVPRHRPLAFDKMENLIKEMQDPDHGVRVKSQKLFLSYDLVEWLMDRFAAEDSTNVEAINLGNQLCQYGYFFPVNDLKNLILKDDSSLYRFQSPYYWPWQAPRVAGSSGAPTLGPDNVEYAIYLVKRTLRNKQRHALEDYEQEALANLKKNLSAKWEFITMQAEEQVRLAKDRKKGDKIVSDSQERAYWRVARPPPGGLKASLDRTRVKTSIALEALTAYAETFTPYDPWLTPMQPSNPWIAEDPLYWQINSPLVEVPTEKRVQRWALSIEELVSDPTGLQEFTSFLRKEYSHENIRFWLAVMDLRRSSTKQIPKKLDDIYEEFLKPGAKCEINIDGATAEKVAEGLKSGSRYALDHAAEHVYSLLLKKDCYPRFIRSDHFQRLLVEGRNVQLKKAKDPQEDDADVLPWESTSQVYGSTGRRRLDSTADSGSSSSDVSAAVIAHCGVNERTRSTLDGGLRGAPPPLRRLSAVEPRHLAPLGSPPHSPRPPARPPPVTSQQTVLPPAPPHPTPTI</sequence>
<protein>
    <submittedName>
        <fullName evidence="5">Putative regulator of g protein signaling</fullName>
    </submittedName>
</protein>
<dbReference type="SMART" id="SM00315">
    <property type="entry name" value="RGS"/>
    <property type="match status" value="1"/>
</dbReference>
<dbReference type="GO" id="GO:0035556">
    <property type="term" value="P:intracellular signal transduction"/>
    <property type="evidence" value="ECO:0007669"/>
    <property type="project" value="InterPro"/>
</dbReference>
<dbReference type="SUPFAM" id="SSF48097">
    <property type="entry name" value="Regulator of G-protein signaling, RGS"/>
    <property type="match status" value="1"/>
</dbReference>
<accession>A0A0L7KU26</accession>
<dbReference type="GO" id="GO:0005096">
    <property type="term" value="F:GTPase activator activity"/>
    <property type="evidence" value="ECO:0007669"/>
    <property type="project" value="TreeGrafter"/>
</dbReference>
<dbReference type="Gene3D" id="1.10.10.10">
    <property type="entry name" value="Winged helix-like DNA-binding domain superfamily/Winged helix DNA-binding domain"/>
    <property type="match status" value="1"/>
</dbReference>
<name>A0A0L7KU26_OPEBR</name>
<feature type="compositionally biased region" description="Pro residues" evidence="2">
    <location>
        <begin position="508"/>
        <end position="518"/>
    </location>
</feature>
<reference evidence="5 6" key="1">
    <citation type="journal article" date="2015" name="Genome Biol. Evol.">
        <title>The genome of winter moth (Operophtera brumata) provides a genomic perspective on sexual dimorphism and phenology.</title>
        <authorList>
            <person name="Derks M.F."/>
            <person name="Smit S."/>
            <person name="Salis L."/>
            <person name="Schijlen E."/>
            <person name="Bossers A."/>
            <person name="Mateman C."/>
            <person name="Pijl A.S."/>
            <person name="de Ridder D."/>
            <person name="Groenen M.A."/>
            <person name="Visser M.E."/>
            <person name="Megens H.J."/>
        </authorList>
    </citation>
    <scope>NUCLEOTIDE SEQUENCE [LARGE SCALE GENOMIC DNA]</scope>
    <source>
        <strain evidence="5">WM2013NL</strain>
        <tissue evidence="5">Head and thorax</tissue>
    </source>
</reference>
<dbReference type="InterPro" id="IPR040759">
    <property type="entry name" value="RGS_DHEX"/>
</dbReference>
<dbReference type="Pfam" id="PF18148">
    <property type="entry name" value="RGS_DHEX"/>
    <property type="match status" value="1"/>
</dbReference>
<keyword evidence="1" id="KW-0734">Signal transduction inhibitor</keyword>
<dbReference type="InterPro" id="IPR044926">
    <property type="entry name" value="RGS_subdomain_2"/>
</dbReference>
<evidence type="ECO:0000313" key="5">
    <source>
        <dbReference type="EMBL" id="KOB66615.1"/>
    </source>
</evidence>
<dbReference type="InterPro" id="IPR047017">
    <property type="entry name" value="RGS6/7/9/11_DHEX_sf"/>
</dbReference>
<dbReference type="InterPro" id="IPR036390">
    <property type="entry name" value="WH_DNA-bd_sf"/>
</dbReference>
<evidence type="ECO:0000256" key="1">
    <source>
        <dbReference type="ARBA" id="ARBA00022700"/>
    </source>
</evidence>
<dbReference type="Gene3D" id="1.10.1240.60">
    <property type="match status" value="1"/>
</dbReference>
<dbReference type="Gene3D" id="1.10.167.10">
    <property type="entry name" value="Regulator of G-protein Signalling 4, domain 2"/>
    <property type="match status" value="1"/>
</dbReference>
<dbReference type="PRINTS" id="PR01301">
    <property type="entry name" value="RGSPROTEIN"/>
</dbReference>